<evidence type="ECO:0000313" key="1">
    <source>
        <dbReference type="EMBL" id="PRP85529.1"/>
    </source>
</evidence>
<organism evidence="1 2">
    <name type="scientific">Planoprotostelium fungivorum</name>
    <dbReference type="NCBI Taxonomy" id="1890364"/>
    <lineage>
        <taxon>Eukaryota</taxon>
        <taxon>Amoebozoa</taxon>
        <taxon>Evosea</taxon>
        <taxon>Variosea</taxon>
        <taxon>Cavosteliida</taxon>
        <taxon>Cavosteliaceae</taxon>
        <taxon>Planoprotostelium</taxon>
    </lineage>
</organism>
<dbReference type="InParanoid" id="A0A2P6NNJ3"/>
<keyword evidence="2" id="KW-1185">Reference proteome</keyword>
<proteinExistence type="predicted"/>
<dbReference type="EMBL" id="MDYQ01000043">
    <property type="protein sequence ID" value="PRP85529.1"/>
    <property type="molecule type" value="Genomic_DNA"/>
</dbReference>
<name>A0A2P6NNJ3_9EUKA</name>
<sequence>MAAENTKDLALSFIEMLRTRQFDLVPTIFHDDANYWVVGDPSEGIAWGGDLSASRRGSQLKSFFRNFQSVDVTEGLEYIQTPCFVFKVTEENGQRKVKELREYIDNHRTLKFMKALAEHRS</sequence>
<comment type="caution">
    <text evidence="1">The sequence shown here is derived from an EMBL/GenBank/DDBJ whole genome shotgun (WGS) entry which is preliminary data.</text>
</comment>
<evidence type="ECO:0000313" key="2">
    <source>
        <dbReference type="Proteomes" id="UP000241769"/>
    </source>
</evidence>
<dbReference type="InterPro" id="IPR032710">
    <property type="entry name" value="NTF2-like_dom_sf"/>
</dbReference>
<gene>
    <name evidence="1" type="ORF">PROFUN_06761</name>
</gene>
<evidence type="ECO:0008006" key="3">
    <source>
        <dbReference type="Google" id="ProtNLM"/>
    </source>
</evidence>
<dbReference type="Proteomes" id="UP000241769">
    <property type="component" value="Unassembled WGS sequence"/>
</dbReference>
<dbReference type="SUPFAM" id="SSF54427">
    <property type="entry name" value="NTF2-like"/>
    <property type="match status" value="1"/>
</dbReference>
<dbReference type="OrthoDB" id="3624600at2759"/>
<reference evidence="1 2" key="1">
    <citation type="journal article" date="2018" name="Genome Biol. Evol.">
        <title>Multiple Roots of Fruiting Body Formation in Amoebozoa.</title>
        <authorList>
            <person name="Hillmann F."/>
            <person name="Forbes G."/>
            <person name="Novohradska S."/>
            <person name="Ferling I."/>
            <person name="Riege K."/>
            <person name="Groth M."/>
            <person name="Westermann M."/>
            <person name="Marz M."/>
            <person name="Spaller T."/>
            <person name="Winckler T."/>
            <person name="Schaap P."/>
            <person name="Glockner G."/>
        </authorList>
    </citation>
    <scope>NUCLEOTIDE SEQUENCE [LARGE SCALE GENOMIC DNA]</scope>
    <source>
        <strain evidence="1 2">Jena</strain>
    </source>
</reference>
<accession>A0A2P6NNJ3</accession>
<dbReference type="AlphaFoldDB" id="A0A2P6NNJ3"/>
<protein>
    <recommendedName>
        <fullName evidence="3">SnoaL-like domain-containing protein</fullName>
    </recommendedName>
</protein>